<dbReference type="InterPro" id="IPR017340">
    <property type="entry name" value="U1_snRNP-C"/>
</dbReference>
<dbReference type="InterPro" id="IPR000690">
    <property type="entry name" value="Matrin/U1-C_Znf_C2H2"/>
</dbReference>
<dbReference type="FunFam" id="3.30.160.60:FF:000059">
    <property type="entry name" value="U1 small nuclear ribonucleoprotein C"/>
    <property type="match status" value="1"/>
</dbReference>
<keyword evidence="4 9" id="KW-0862">Zinc</keyword>
<keyword evidence="7 9" id="KW-0687">Ribonucleoprotein</keyword>
<comment type="function">
    <text evidence="9">Component of the spliceosomal U1 snRNP, which is essential for recognition of the pre-mRNA 5' splice-site and the subsequent assembly of the spliceosome. U1-C is directly involved in initial 5' splice-site recognition for both constitutive and regulated alternative splicing. The interaction with the 5' splice-site seems to precede base-pairing between the pre-mRNA and the U1 snRNA. Stimulates commitment or early (E) complex formation by stabilizing the base pairing of the 5' end of the U1 snRNA and the 5' splice-site region.</text>
</comment>
<dbReference type="HAMAP" id="MF_03153">
    <property type="entry name" value="U1_C"/>
    <property type="match status" value="1"/>
</dbReference>
<protein>
    <recommendedName>
        <fullName evidence="9 10">U1 small nuclear ribonucleoprotein C</fullName>
        <shortName evidence="9 10">U1 snRNP C</shortName>
        <shortName evidence="9 10">U1-C</shortName>
        <shortName evidence="9 10">U1C</shortName>
    </recommendedName>
</protein>
<evidence type="ECO:0000256" key="3">
    <source>
        <dbReference type="ARBA" id="ARBA00022771"/>
    </source>
</evidence>
<keyword evidence="2 9" id="KW-0479">Metal-binding</keyword>
<proteinExistence type="inferred from homology"/>
<evidence type="ECO:0000256" key="4">
    <source>
        <dbReference type="ARBA" id="ARBA00022833"/>
    </source>
</evidence>
<dbReference type="GO" id="GO:0005685">
    <property type="term" value="C:U1 snRNP"/>
    <property type="evidence" value="ECO:0007669"/>
    <property type="project" value="UniProtKB-UniRule"/>
</dbReference>
<evidence type="ECO:0000313" key="12">
    <source>
        <dbReference type="EMBL" id="KAK0416463.1"/>
    </source>
</evidence>
<dbReference type="SUPFAM" id="SSF57667">
    <property type="entry name" value="beta-beta-alpha zinc fingers"/>
    <property type="match status" value="1"/>
</dbReference>
<feature type="domain" description="Matrin-type" evidence="11">
    <location>
        <begin position="15"/>
        <end position="47"/>
    </location>
</feature>
<evidence type="ECO:0000256" key="8">
    <source>
        <dbReference type="ARBA" id="ARBA00046357"/>
    </source>
</evidence>
<comment type="subunit">
    <text evidence="9">U1 snRNP is composed of the 7 core Sm proteins B/B', D1, D2, D3, E, F and G that assemble in a heptameric protein ring on the Sm site of the small nuclear RNA to form the core snRNP, and at least 3 U1 snRNP-specific proteins U1-70K, U1-A and U1-C. U1-C interacts with U1 snRNA and the 5' splice-site region of the pre-mRNA.</text>
</comment>
<accession>A0AA39M0L9</accession>
<evidence type="ECO:0000256" key="2">
    <source>
        <dbReference type="ARBA" id="ARBA00022723"/>
    </source>
</evidence>
<evidence type="ECO:0000256" key="7">
    <source>
        <dbReference type="ARBA" id="ARBA00023274"/>
    </source>
</evidence>
<name>A0AA39M0L9_9BILA</name>
<dbReference type="GO" id="GO:0000395">
    <property type="term" value="P:mRNA 5'-splice site recognition"/>
    <property type="evidence" value="ECO:0007669"/>
    <property type="project" value="UniProtKB-UniRule"/>
</dbReference>
<dbReference type="GO" id="GO:0071004">
    <property type="term" value="C:U2-type prespliceosome"/>
    <property type="evidence" value="ECO:0007669"/>
    <property type="project" value="UniProtKB-UniRule"/>
</dbReference>
<dbReference type="GO" id="GO:0000387">
    <property type="term" value="P:spliceosomal snRNP assembly"/>
    <property type="evidence" value="ECO:0007669"/>
    <property type="project" value="UniProtKB-UniRule"/>
</dbReference>
<dbReference type="GO" id="GO:0008270">
    <property type="term" value="F:zinc ion binding"/>
    <property type="evidence" value="ECO:0007669"/>
    <property type="project" value="UniProtKB-UniRule"/>
</dbReference>
<keyword evidence="3 9" id="KW-0863">Zinc-finger</keyword>
<keyword evidence="13" id="KW-1185">Reference proteome</keyword>
<dbReference type="GO" id="GO:0000243">
    <property type="term" value="C:commitment complex"/>
    <property type="evidence" value="ECO:0007669"/>
    <property type="project" value="UniProtKB-UniRule"/>
</dbReference>
<dbReference type="AlphaFoldDB" id="A0AA39M0L9"/>
<dbReference type="GO" id="GO:0030619">
    <property type="term" value="F:U1 snRNA binding"/>
    <property type="evidence" value="ECO:0007669"/>
    <property type="project" value="UniProtKB-UniRule"/>
</dbReference>
<dbReference type="EMBL" id="JAUCMV010000002">
    <property type="protein sequence ID" value="KAK0416463.1"/>
    <property type="molecule type" value="Genomic_DNA"/>
</dbReference>
<evidence type="ECO:0000259" key="11">
    <source>
        <dbReference type="PROSITE" id="PS50171"/>
    </source>
</evidence>
<dbReference type="SMART" id="SM00451">
    <property type="entry name" value="ZnF_U1"/>
    <property type="match status" value="1"/>
</dbReference>
<dbReference type="InterPro" id="IPR036236">
    <property type="entry name" value="Znf_C2H2_sf"/>
</dbReference>
<comment type="function">
    <text evidence="10">Component of the U1 snRNP, which is essential for recognition of the pre-mRNA 5' splice-site and the subsequent assembly of the spliceosome. U1-C is directly involved in initial 5' splice-site recognition for both constitutive and regulated alternative splicing. The interaction with the 5' splice-site seems to precede base-pairing between the pre-mRNA and the U1 snRNA.</text>
</comment>
<organism evidence="12 13">
    <name type="scientific">Steinernema hermaphroditum</name>
    <dbReference type="NCBI Taxonomy" id="289476"/>
    <lineage>
        <taxon>Eukaryota</taxon>
        <taxon>Metazoa</taxon>
        <taxon>Ecdysozoa</taxon>
        <taxon>Nematoda</taxon>
        <taxon>Chromadorea</taxon>
        <taxon>Rhabditida</taxon>
        <taxon>Tylenchina</taxon>
        <taxon>Panagrolaimomorpha</taxon>
        <taxon>Strongyloidoidea</taxon>
        <taxon>Steinernematidae</taxon>
        <taxon>Steinernema</taxon>
    </lineage>
</organism>
<dbReference type="Proteomes" id="UP001175271">
    <property type="component" value="Unassembled WGS sequence"/>
</dbReference>
<comment type="similarity">
    <text evidence="9 10">Belongs to the U1 small nuclear ribonucleoprotein C family.</text>
</comment>
<dbReference type="GO" id="GO:0030627">
    <property type="term" value="F:pre-mRNA 5'-splice site binding"/>
    <property type="evidence" value="ECO:0007669"/>
    <property type="project" value="InterPro"/>
</dbReference>
<evidence type="ECO:0000313" key="13">
    <source>
        <dbReference type="Proteomes" id="UP001175271"/>
    </source>
</evidence>
<dbReference type="InterPro" id="IPR013085">
    <property type="entry name" value="U1-CZ_Znf_C2H2"/>
</dbReference>
<dbReference type="PANTHER" id="PTHR31148:SF1">
    <property type="entry name" value="U1 SMALL NUCLEAR RIBONUCLEOPROTEIN C"/>
    <property type="match status" value="1"/>
</dbReference>
<dbReference type="PANTHER" id="PTHR31148">
    <property type="entry name" value="U1 SMALL NUCLEAR RIBONUCLEOPROTEIN C"/>
    <property type="match status" value="1"/>
</dbReference>
<evidence type="ECO:0000256" key="10">
    <source>
        <dbReference type="PIRNR" id="PIRNR037969"/>
    </source>
</evidence>
<comment type="caution">
    <text evidence="12">The sequence shown here is derived from an EMBL/GenBank/DDBJ whole genome shotgun (WGS) entry which is preliminary data.</text>
</comment>
<reference evidence="12" key="1">
    <citation type="submission" date="2023-06" db="EMBL/GenBank/DDBJ databases">
        <title>Genomic analysis of the entomopathogenic nematode Steinernema hermaphroditum.</title>
        <authorList>
            <person name="Schwarz E.M."/>
            <person name="Heppert J.K."/>
            <person name="Baniya A."/>
            <person name="Schwartz H.T."/>
            <person name="Tan C.-H."/>
            <person name="Antoshechkin I."/>
            <person name="Sternberg P.W."/>
            <person name="Goodrich-Blair H."/>
            <person name="Dillman A.R."/>
        </authorList>
    </citation>
    <scope>NUCLEOTIDE SEQUENCE</scope>
    <source>
        <strain evidence="12">PS9179</strain>
        <tissue evidence="12">Whole animal</tissue>
    </source>
</reference>
<dbReference type="InterPro" id="IPR003604">
    <property type="entry name" value="Matrin/U1-like-C_Znf_C2H2"/>
</dbReference>
<keyword evidence="6 9" id="KW-0539">Nucleus</keyword>
<keyword evidence="5 9" id="KW-0694">RNA-binding</keyword>
<comment type="subunit">
    <text evidence="8">Component of the U1 snRNP. The U1 snRNP is composed of the U1 snRNA and the 7 core Sm proteins SNRPB, SNRPD1, SNRPD2, SNRPD3, SNRPE, SNRPF and SNRPG that assemble in a heptameric protein ring on the Sm site of the small nuclear RNA to form the core snRNP, and at least 3 U1 snRNP-specific proteins SNRNP70/U1-70K, SNRPA/U1-A and SNRPC/U1-C. SNRPC/U1-C interacts with U1 snRNA and the 5' splice-site region of the pre-mRNA. Interacts (via N-terminus) with TIA1 (via C-terminus); thereby promoting spliceosomal U1 snRNP recruitment to 5' splice sites.</text>
</comment>
<evidence type="ECO:0000256" key="9">
    <source>
        <dbReference type="HAMAP-Rule" id="MF_03153"/>
    </source>
</evidence>
<evidence type="ECO:0000256" key="6">
    <source>
        <dbReference type="ARBA" id="ARBA00023242"/>
    </source>
</evidence>
<gene>
    <name evidence="12" type="ORF">QR680_012501</name>
</gene>
<sequence>MVCRSHDICLTMPKYYCDYCDVFLTHDSPSVRKTHNGGRKHKENVRMYYQKWMEQQAQKLVDATARAFASGRPPPMLPGIPPRLPPMGVPPVGGGVRPPFPMFPPGMMPPPPGGMMMRPPMMMGMIPPPQMQPASTNP</sequence>
<evidence type="ECO:0000256" key="1">
    <source>
        <dbReference type="ARBA" id="ARBA00004123"/>
    </source>
</evidence>
<dbReference type="GO" id="GO:0003729">
    <property type="term" value="F:mRNA binding"/>
    <property type="evidence" value="ECO:0007669"/>
    <property type="project" value="UniProtKB-UniRule"/>
</dbReference>
<dbReference type="PIRSF" id="PIRSF037969">
    <property type="entry name" value="U1_snRNP-C"/>
    <property type="match status" value="1"/>
</dbReference>
<comment type="subcellular location">
    <subcellularLocation>
        <location evidence="1 9 10">Nucleus</location>
    </subcellularLocation>
</comment>
<evidence type="ECO:0000256" key="5">
    <source>
        <dbReference type="ARBA" id="ARBA00022884"/>
    </source>
</evidence>
<dbReference type="Gene3D" id="3.30.160.60">
    <property type="entry name" value="Classic Zinc Finger"/>
    <property type="match status" value="1"/>
</dbReference>
<dbReference type="Pfam" id="PF06220">
    <property type="entry name" value="zf-U1"/>
    <property type="match status" value="1"/>
</dbReference>
<dbReference type="PROSITE" id="PS50171">
    <property type="entry name" value="ZF_MATRIN"/>
    <property type="match status" value="1"/>
</dbReference>